<dbReference type="PANTHER" id="PTHR32003">
    <property type="entry name" value="PROTEIN FAM199X"/>
    <property type="match status" value="1"/>
</dbReference>
<organism evidence="3 4">
    <name type="scientific">Porites evermanni</name>
    <dbReference type="NCBI Taxonomy" id="104178"/>
    <lineage>
        <taxon>Eukaryota</taxon>
        <taxon>Metazoa</taxon>
        <taxon>Cnidaria</taxon>
        <taxon>Anthozoa</taxon>
        <taxon>Hexacorallia</taxon>
        <taxon>Scleractinia</taxon>
        <taxon>Fungiina</taxon>
        <taxon>Poritidae</taxon>
        <taxon>Porites</taxon>
    </lineage>
</organism>
<sequence>MLAVPDDTGEMRLWGAPPPFSRDSFFDDFSPSFFEADVAAEVECGQEVDCKDDGNYWYRESTSAASSVNASEYNSDDGFIDIEDESFKTSHFPGSYLNIAELERKCRELSAIDSSNLSWRKCSRKSAEKKGNNCTKRSSSSLVDEILRRNKFKNNKNSSSKLKNEFTCPCQKLQNSMDFGASWNKMTSDDQVEAVELLTRVASVTMGLREQMDIIRIINPEATVLPTDTEFEIDLDAFDDAKFSRIRDYISEHLSRDSCLLCLDSQSETCGQNSSFSHRKHSKRKPRGTLSMKRISRKSSKRKSLLKRVHRQMMKEQRSGLFENEEVISLSSRNEEESNDLEVDILC</sequence>
<dbReference type="Pfam" id="PF15814">
    <property type="entry name" value="FAM199X"/>
    <property type="match status" value="1"/>
</dbReference>
<protein>
    <recommendedName>
        <fullName evidence="5">Protein FAM199X</fullName>
    </recommendedName>
</protein>
<evidence type="ECO:0000313" key="3">
    <source>
        <dbReference type="EMBL" id="CAH3028994.1"/>
    </source>
</evidence>
<feature type="region of interest" description="Disordered" evidence="2">
    <location>
        <begin position="271"/>
        <end position="294"/>
    </location>
</feature>
<name>A0ABN8MH26_9CNID</name>
<evidence type="ECO:0008006" key="5">
    <source>
        <dbReference type="Google" id="ProtNLM"/>
    </source>
</evidence>
<proteinExistence type="inferred from homology"/>
<gene>
    <name evidence="3" type="ORF">PEVE_00035306</name>
</gene>
<dbReference type="PANTHER" id="PTHR32003:SF1">
    <property type="entry name" value="PROTEIN FAM199X"/>
    <property type="match status" value="1"/>
</dbReference>
<accession>A0ABN8MH26</accession>
<evidence type="ECO:0000256" key="1">
    <source>
        <dbReference type="ARBA" id="ARBA00009319"/>
    </source>
</evidence>
<reference evidence="3 4" key="1">
    <citation type="submission" date="2022-05" db="EMBL/GenBank/DDBJ databases">
        <authorList>
            <consortium name="Genoscope - CEA"/>
            <person name="William W."/>
        </authorList>
    </citation>
    <scope>NUCLEOTIDE SEQUENCE [LARGE SCALE GENOMIC DNA]</scope>
</reference>
<keyword evidence="4" id="KW-1185">Reference proteome</keyword>
<evidence type="ECO:0000313" key="4">
    <source>
        <dbReference type="Proteomes" id="UP001159427"/>
    </source>
</evidence>
<dbReference type="EMBL" id="CALNXI010000545">
    <property type="protein sequence ID" value="CAH3028994.1"/>
    <property type="molecule type" value="Genomic_DNA"/>
</dbReference>
<evidence type="ECO:0000256" key="2">
    <source>
        <dbReference type="SAM" id="MobiDB-lite"/>
    </source>
</evidence>
<feature type="compositionally biased region" description="Basic residues" evidence="2">
    <location>
        <begin position="277"/>
        <end position="287"/>
    </location>
</feature>
<dbReference type="Proteomes" id="UP001159427">
    <property type="component" value="Unassembled WGS sequence"/>
</dbReference>
<comment type="similarity">
    <text evidence="1">Belongs to the FAM199 family.</text>
</comment>
<dbReference type="InterPro" id="IPR029672">
    <property type="entry name" value="FAM199X_fam"/>
</dbReference>
<comment type="caution">
    <text evidence="3">The sequence shown here is derived from an EMBL/GenBank/DDBJ whole genome shotgun (WGS) entry which is preliminary data.</text>
</comment>